<proteinExistence type="predicted"/>
<dbReference type="PANTHER" id="PTHR24422">
    <property type="entry name" value="CHEMOTAXIS PROTEIN METHYLTRANSFERASE"/>
    <property type="match status" value="1"/>
</dbReference>
<dbReference type="KEGG" id="sbal:HUE88_12580"/>
<dbReference type="CDD" id="cd02440">
    <property type="entry name" value="AdoMet_MTases"/>
    <property type="match status" value="1"/>
</dbReference>
<evidence type="ECO:0000313" key="2">
    <source>
        <dbReference type="EMBL" id="QOY51915.1"/>
    </source>
</evidence>
<reference evidence="2 3" key="1">
    <citation type="submission" date="2020-05" db="EMBL/GenBank/DDBJ databases">
        <title>Sulfurimonas marisnigri, sp. nov., and Sulfurimonas baltica, sp. nov., manganese oxide reducing chemolithoautotrophs of the class Epsilonproteobacteria isolated from the pelagic redoxclines of the Black and Baltic Seas and emended description of the genus Sulfurimonas.</title>
        <authorList>
            <person name="Henkel J.V."/>
            <person name="Laudan C."/>
            <person name="Werner J."/>
            <person name="Neu T."/>
            <person name="Plewe S."/>
            <person name="Sproer C."/>
            <person name="Bunk B."/>
            <person name="Schulz-Vogt H.N."/>
        </authorList>
    </citation>
    <scope>NUCLEOTIDE SEQUENCE [LARGE SCALE GENOMIC DNA]</scope>
    <source>
        <strain evidence="2 3">GD2</strain>
    </source>
</reference>
<organism evidence="2 3">
    <name type="scientific">Candidatus Sulfurimonas baltica</name>
    <dbReference type="NCBI Taxonomy" id="2740404"/>
    <lineage>
        <taxon>Bacteria</taxon>
        <taxon>Pseudomonadati</taxon>
        <taxon>Campylobacterota</taxon>
        <taxon>Epsilonproteobacteria</taxon>
        <taxon>Campylobacterales</taxon>
        <taxon>Sulfurimonadaceae</taxon>
        <taxon>Sulfurimonas</taxon>
    </lineage>
</organism>
<dbReference type="InterPro" id="IPR022642">
    <property type="entry name" value="CheR_C"/>
</dbReference>
<evidence type="ECO:0000259" key="1">
    <source>
        <dbReference type="PROSITE" id="PS50123"/>
    </source>
</evidence>
<evidence type="ECO:0000313" key="3">
    <source>
        <dbReference type="Proteomes" id="UP000593994"/>
    </source>
</evidence>
<keyword evidence="2" id="KW-0489">Methyltransferase</keyword>
<accession>A0A7S7RN00</accession>
<dbReference type="SUPFAM" id="SSF53335">
    <property type="entry name" value="S-adenosyl-L-methionine-dependent methyltransferases"/>
    <property type="match status" value="1"/>
</dbReference>
<dbReference type="Pfam" id="PF01739">
    <property type="entry name" value="CheR"/>
    <property type="match status" value="1"/>
</dbReference>
<protein>
    <submittedName>
        <fullName evidence="2">Protein-glutamate O-methyltransferase CheR</fullName>
    </submittedName>
</protein>
<dbReference type="PROSITE" id="PS50123">
    <property type="entry name" value="CHER"/>
    <property type="match status" value="1"/>
</dbReference>
<sequence>MFGLFNKNKIAEEVKKVFIAEDYKDILPVAEYFKNETGVTFERQTSILQSKVTTFCKQREIYSFIELLNTIEHNKNIKQELIDYLTTNETYFYREFKQISELVDLVKKENNKVNILCAPSSTGEESYSIAIALLEAGIPSYDFHITGIDINSDALNKANIAIYRERNVRNLSSDIIEKYFIKNGSEYILNDNLKHLVNFKLVNVFDSSFKQIGKFDFVFSRNMLIYFDSKTRLKAKEILESMRKDNKYNVFFGHADLF</sequence>
<dbReference type="PANTHER" id="PTHR24422:SF10">
    <property type="entry name" value="CHEMOTAXIS PROTEIN METHYLTRANSFERASE 2"/>
    <property type="match status" value="1"/>
</dbReference>
<dbReference type="Proteomes" id="UP000593994">
    <property type="component" value="Chromosome"/>
</dbReference>
<dbReference type="RefSeq" id="WP_194369496.1">
    <property type="nucleotide sequence ID" value="NZ_CP054492.1"/>
</dbReference>
<dbReference type="GO" id="GO:0032259">
    <property type="term" value="P:methylation"/>
    <property type="evidence" value="ECO:0007669"/>
    <property type="project" value="UniProtKB-KW"/>
</dbReference>
<dbReference type="InterPro" id="IPR029063">
    <property type="entry name" value="SAM-dependent_MTases_sf"/>
</dbReference>
<name>A0A7S7RN00_9BACT</name>
<dbReference type="GO" id="GO:0008757">
    <property type="term" value="F:S-adenosylmethionine-dependent methyltransferase activity"/>
    <property type="evidence" value="ECO:0007669"/>
    <property type="project" value="InterPro"/>
</dbReference>
<dbReference type="Gene3D" id="3.40.50.150">
    <property type="entry name" value="Vaccinia Virus protein VP39"/>
    <property type="match status" value="1"/>
</dbReference>
<dbReference type="AlphaFoldDB" id="A0A7S7RN00"/>
<keyword evidence="2" id="KW-0808">Transferase</keyword>
<dbReference type="EMBL" id="CP054492">
    <property type="protein sequence ID" value="QOY51915.1"/>
    <property type="molecule type" value="Genomic_DNA"/>
</dbReference>
<dbReference type="PRINTS" id="PR00996">
    <property type="entry name" value="CHERMTFRASE"/>
</dbReference>
<feature type="domain" description="CheR-type methyltransferase" evidence="1">
    <location>
        <begin position="42"/>
        <end position="258"/>
    </location>
</feature>
<dbReference type="SMART" id="SM00138">
    <property type="entry name" value="MeTrc"/>
    <property type="match status" value="1"/>
</dbReference>
<gene>
    <name evidence="2" type="ORF">HUE88_12580</name>
</gene>
<keyword evidence="3" id="KW-1185">Reference proteome</keyword>
<dbReference type="InterPro" id="IPR000780">
    <property type="entry name" value="CheR_MeTrfase"/>
</dbReference>
<dbReference type="InterPro" id="IPR050903">
    <property type="entry name" value="Bact_Chemotaxis_MeTrfase"/>
</dbReference>